<proteinExistence type="predicted"/>
<evidence type="ECO:0000313" key="3">
    <source>
        <dbReference type="Proteomes" id="UP000251692"/>
    </source>
</evidence>
<dbReference type="GO" id="GO:0016757">
    <property type="term" value="F:glycosyltransferase activity"/>
    <property type="evidence" value="ECO:0007669"/>
    <property type="project" value="InterPro"/>
</dbReference>
<dbReference type="Proteomes" id="UP000251692">
    <property type="component" value="Unassembled WGS sequence"/>
</dbReference>
<feature type="domain" description="Glycosyl transferase family 1" evidence="1">
    <location>
        <begin position="166"/>
        <end position="327"/>
    </location>
</feature>
<dbReference type="SUPFAM" id="SSF53756">
    <property type="entry name" value="UDP-Glycosyltransferase/glycogen phosphorylase"/>
    <property type="match status" value="1"/>
</dbReference>
<sequence length="357" mass="40870">MKVLFVFEFGLLHYRLPILERIAADASVEKLDIMHTLDHSNKEYGFTELKVKTKTFWKFKLIPEVNNLLDKYDVIVFSFNLWRPSWFYALGKPRKAKYILWGQGFGRGKNYLVAQLVRIYFAKWADALIFYTPTECARFTKHGIPREKMFVAQNTLHISNAAPTTDSAKTDLLYVGRIQKRKGLDDLLRAFAMVKNEIPDAVTIRVVGDAINPEDKTELQHLTAELGLEQRVTFEPGVFDDEALKEKFANSIAYVSPNHVGLGVVHSFAYGVPVITNKTRKHAPEFEYCNDENSVLYEGELKELAASIKLLCNNPTLQKQLGQAAYQYYDNNLRVHNMVNGFLDSFHYALNEKSVSV</sequence>
<keyword evidence="3" id="KW-1185">Reference proteome</keyword>
<reference evidence="2 3" key="1">
    <citation type="submission" date="2018-06" db="EMBL/GenBank/DDBJ databases">
        <authorList>
            <person name="Liu Z.-W."/>
        </authorList>
    </citation>
    <scope>NUCLEOTIDE SEQUENCE [LARGE SCALE GENOMIC DNA]</scope>
    <source>
        <strain evidence="2 3">2b14</strain>
    </source>
</reference>
<gene>
    <name evidence="2" type="ORF">DP923_11620</name>
</gene>
<dbReference type="AlphaFoldDB" id="A0A364RE30"/>
<protein>
    <recommendedName>
        <fullName evidence="1">Glycosyl transferase family 1 domain-containing protein</fullName>
    </recommendedName>
</protein>
<dbReference type="InterPro" id="IPR001296">
    <property type="entry name" value="Glyco_trans_1"/>
</dbReference>
<evidence type="ECO:0000313" key="2">
    <source>
        <dbReference type="EMBL" id="RAU82426.1"/>
    </source>
</evidence>
<dbReference type="RefSeq" id="WP_112306018.1">
    <property type="nucleotide sequence ID" value="NZ_QMDV01000003.1"/>
</dbReference>
<comment type="caution">
    <text evidence="2">The sequence shown here is derived from an EMBL/GenBank/DDBJ whole genome shotgun (WGS) entry which is preliminary data.</text>
</comment>
<dbReference type="Pfam" id="PF00534">
    <property type="entry name" value="Glycos_transf_1"/>
    <property type="match status" value="1"/>
</dbReference>
<reference evidence="2 3" key="2">
    <citation type="submission" date="2018-07" db="EMBL/GenBank/DDBJ databases">
        <title>Pontibacter sp. 2b14 genomic sequence and assembly.</title>
        <authorList>
            <person name="Du Z.-J."/>
        </authorList>
    </citation>
    <scope>NUCLEOTIDE SEQUENCE [LARGE SCALE GENOMIC DNA]</scope>
    <source>
        <strain evidence="2 3">2b14</strain>
    </source>
</reference>
<dbReference type="PANTHER" id="PTHR12526">
    <property type="entry name" value="GLYCOSYLTRANSFERASE"/>
    <property type="match status" value="1"/>
</dbReference>
<dbReference type="PANTHER" id="PTHR12526:SF630">
    <property type="entry name" value="GLYCOSYLTRANSFERASE"/>
    <property type="match status" value="1"/>
</dbReference>
<dbReference type="CDD" id="cd03801">
    <property type="entry name" value="GT4_PimA-like"/>
    <property type="match status" value="1"/>
</dbReference>
<name>A0A364RE30_9BACT</name>
<dbReference type="EMBL" id="QMDV01000003">
    <property type="protein sequence ID" value="RAU82426.1"/>
    <property type="molecule type" value="Genomic_DNA"/>
</dbReference>
<evidence type="ECO:0000259" key="1">
    <source>
        <dbReference type="Pfam" id="PF00534"/>
    </source>
</evidence>
<dbReference type="OrthoDB" id="596635at2"/>
<dbReference type="Gene3D" id="3.40.50.2000">
    <property type="entry name" value="Glycogen Phosphorylase B"/>
    <property type="match status" value="2"/>
</dbReference>
<accession>A0A364RE30</accession>
<organism evidence="2 3">
    <name type="scientific">Pontibacter arcticus</name>
    <dbReference type="NCBI Taxonomy" id="2080288"/>
    <lineage>
        <taxon>Bacteria</taxon>
        <taxon>Pseudomonadati</taxon>
        <taxon>Bacteroidota</taxon>
        <taxon>Cytophagia</taxon>
        <taxon>Cytophagales</taxon>
        <taxon>Hymenobacteraceae</taxon>
        <taxon>Pontibacter</taxon>
    </lineage>
</organism>